<protein>
    <recommendedName>
        <fullName evidence="2">Ubiquitin-like domain-containing protein</fullName>
    </recommendedName>
</protein>
<dbReference type="AlphaFoldDB" id="A0A0G4G979"/>
<gene>
    <name evidence="1" type="ORF">Cvel_20803</name>
</gene>
<proteinExistence type="predicted"/>
<reference evidence="1" key="1">
    <citation type="submission" date="2014-11" db="EMBL/GenBank/DDBJ databases">
        <authorList>
            <person name="Otto D Thomas"/>
            <person name="Naeem Raeece"/>
        </authorList>
    </citation>
    <scope>NUCLEOTIDE SEQUENCE</scope>
</reference>
<evidence type="ECO:0008006" key="2">
    <source>
        <dbReference type="Google" id="ProtNLM"/>
    </source>
</evidence>
<dbReference type="VEuPathDB" id="CryptoDB:Cvel_20803"/>
<sequence>MRFNVRGITGSLLRTGDGLLRTVEVSLRDTVSVLYDKLQEVGELSGGQTLIYSDPSSRRVFELRDKTKTVESLYMSEAGTLDVALSFQVASGDLGDPLIQYVEDGDLAAIKKTLALYRRSRLGLVLTDLPSPFSSLPQASALHKAIEVFSSSKTTAEKLPNRVACLKELIFSGVCSLLLTQRDVNGPRPLDLAEKVRNHNSEHDYPTFLLVAALDARMTAAFLCRMALLVREQRAALCLLRGTILVQLFLNLDTVTSVSPRTGAPGGSALASAESNGTMHRTVGVLQRTVLSFIWANAELDALVQE</sequence>
<accession>A0A0G4G979</accession>
<organism evidence="1">
    <name type="scientific">Chromera velia CCMP2878</name>
    <dbReference type="NCBI Taxonomy" id="1169474"/>
    <lineage>
        <taxon>Eukaryota</taxon>
        <taxon>Sar</taxon>
        <taxon>Alveolata</taxon>
        <taxon>Colpodellida</taxon>
        <taxon>Chromeraceae</taxon>
        <taxon>Chromera</taxon>
    </lineage>
</organism>
<evidence type="ECO:0000313" key="1">
    <source>
        <dbReference type="EMBL" id="CEM25347.1"/>
    </source>
</evidence>
<name>A0A0G4G979_9ALVE</name>
<dbReference type="PhylomeDB" id="A0A0G4G979"/>
<dbReference type="EMBL" id="CDMZ01000994">
    <property type="protein sequence ID" value="CEM25347.1"/>
    <property type="molecule type" value="Genomic_DNA"/>
</dbReference>